<dbReference type="EMBL" id="JAWJWE010000001">
    <property type="protein sequence ID" value="KAK6644890.1"/>
    <property type="molecule type" value="Genomic_DNA"/>
</dbReference>
<organism evidence="2 3">
    <name type="scientific">Polyplax serrata</name>
    <name type="common">Common mouse louse</name>
    <dbReference type="NCBI Taxonomy" id="468196"/>
    <lineage>
        <taxon>Eukaryota</taxon>
        <taxon>Metazoa</taxon>
        <taxon>Ecdysozoa</taxon>
        <taxon>Arthropoda</taxon>
        <taxon>Hexapoda</taxon>
        <taxon>Insecta</taxon>
        <taxon>Pterygota</taxon>
        <taxon>Neoptera</taxon>
        <taxon>Paraneoptera</taxon>
        <taxon>Psocodea</taxon>
        <taxon>Troctomorpha</taxon>
        <taxon>Phthiraptera</taxon>
        <taxon>Anoplura</taxon>
        <taxon>Polyplacidae</taxon>
        <taxon>Polyplax</taxon>
    </lineage>
</organism>
<name>A0AAN8XQ78_POLSC</name>
<proteinExistence type="predicted"/>
<comment type="caution">
    <text evidence="2">The sequence shown here is derived from an EMBL/GenBank/DDBJ whole genome shotgun (WGS) entry which is preliminary data.</text>
</comment>
<feature type="compositionally biased region" description="Basic and acidic residues" evidence="1">
    <location>
        <begin position="19"/>
        <end position="28"/>
    </location>
</feature>
<accession>A0AAN8XQ78</accession>
<protein>
    <submittedName>
        <fullName evidence="2">Uncharacterized protein</fullName>
    </submittedName>
</protein>
<dbReference type="AlphaFoldDB" id="A0AAN8XQ78"/>
<evidence type="ECO:0000313" key="3">
    <source>
        <dbReference type="Proteomes" id="UP001372834"/>
    </source>
</evidence>
<feature type="compositionally biased region" description="Basic and acidic residues" evidence="1">
    <location>
        <begin position="82"/>
        <end position="103"/>
    </location>
</feature>
<feature type="region of interest" description="Disordered" evidence="1">
    <location>
        <begin position="77"/>
        <end position="105"/>
    </location>
</feature>
<feature type="compositionally biased region" description="Pro residues" evidence="1">
    <location>
        <begin position="32"/>
        <end position="42"/>
    </location>
</feature>
<feature type="region of interest" description="Disordered" evidence="1">
    <location>
        <begin position="1"/>
        <end position="43"/>
    </location>
</feature>
<gene>
    <name evidence="2" type="ORF">RUM43_001166</name>
</gene>
<reference evidence="2 3" key="1">
    <citation type="submission" date="2023-10" db="EMBL/GenBank/DDBJ databases">
        <title>Genomes of two closely related lineages of the louse Polyplax serrata with different host specificities.</title>
        <authorList>
            <person name="Martinu J."/>
            <person name="Tarabai H."/>
            <person name="Stefka J."/>
            <person name="Hypsa V."/>
        </authorList>
    </citation>
    <scope>NUCLEOTIDE SEQUENCE [LARGE SCALE GENOMIC DNA]</scope>
    <source>
        <strain evidence="2">HR10_N</strain>
    </source>
</reference>
<evidence type="ECO:0000256" key="1">
    <source>
        <dbReference type="SAM" id="MobiDB-lite"/>
    </source>
</evidence>
<dbReference type="Proteomes" id="UP001372834">
    <property type="component" value="Unassembled WGS sequence"/>
</dbReference>
<sequence>MAAFDGGRNDGDDDDDDNHYEFHCHLKSLESPSPPPPPPPAPHLLASVRIFHFPKTFIRTYDIYAITPASGRAFTEVPGAREVAKRSGRKPERRENSDHHNNFKVDVLTARTSRPYTTKIKSSHH</sequence>
<evidence type="ECO:0000313" key="2">
    <source>
        <dbReference type="EMBL" id="KAK6644890.1"/>
    </source>
</evidence>